<evidence type="ECO:0000313" key="5">
    <source>
        <dbReference type="EMBL" id="CAB3235398.1"/>
    </source>
</evidence>
<dbReference type="Gene3D" id="2.20.25.240">
    <property type="match status" value="4"/>
</dbReference>
<feature type="domain" description="FLYWCH-type" evidence="4">
    <location>
        <begin position="219"/>
        <end position="278"/>
    </location>
</feature>
<evidence type="ECO:0000313" key="7">
    <source>
        <dbReference type="Proteomes" id="UP000494106"/>
    </source>
</evidence>
<sequence>MGRKSTCLLVVNGYRYGFKYCFANSTKKHWKCTNHKKSCKATVFTDGDEVVFSKGEHNHEPPGSMYSYGEAEYTYFTSVRGNRMLMYDGYKYTMTRDKRHKPQTGKMRWRCSTHHNFGCKAVLFTIEEHVVSSANRQELTYLTARGGCKLLSFGGNTYSLKQRSGEKNIWRCSKYNSRGCKVTVVMVGNEIMYVKNSHSHEAPISCDMLEGANTQGLTFVTARRGCKLLSYEGYTYSFKHRNGLRIQWRCSKYFSRGCRVTVVTLGDSIVSINNTHSHEAPLYLPYYM</sequence>
<keyword evidence="7" id="KW-1185">Reference proteome</keyword>
<dbReference type="Proteomes" id="UP000494106">
    <property type="component" value="Unassembled WGS sequence"/>
</dbReference>
<dbReference type="GO" id="GO:0008270">
    <property type="term" value="F:zinc ion binding"/>
    <property type="evidence" value="ECO:0007669"/>
    <property type="project" value="UniProtKB-KW"/>
</dbReference>
<keyword evidence="2" id="KW-0863">Zinc-finger</keyword>
<feature type="domain" description="FLYWCH-type" evidence="4">
    <location>
        <begin position="141"/>
        <end position="200"/>
    </location>
</feature>
<organism evidence="5 7">
    <name type="scientific">Arctia plantaginis</name>
    <name type="common">Wood tiger moth</name>
    <name type="synonym">Phalaena plantaginis</name>
    <dbReference type="NCBI Taxonomy" id="874455"/>
    <lineage>
        <taxon>Eukaryota</taxon>
        <taxon>Metazoa</taxon>
        <taxon>Ecdysozoa</taxon>
        <taxon>Arthropoda</taxon>
        <taxon>Hexapoda</taxon>
        <taxon>Insecta</taxon>
        <taxon>Pterygota</taxon>
        <taxon>Neoptera</taxon>
        <taxon>Endopterygota</taxon>
        <taxon>Lepidoptera</taxon>
        <taxon>Glossata</taxon>
        <taxon>Ditrysia</taxon>
        <taxon>Noctuoidea</taxon>
        <taxon>Erebidae</taxon>
        <taxon>Arctiinae</taxon>
        <taxon>Arctia</taxon>
    </lineage>
</organism>
<feature type="domain" description="FLYWCH-type" evidence="4">
    <location>
        <begin position="2"/>
        <end position="59"/>
    </location>
</feature>
<protein>
    <recommendedName>
        <fullName evidence="4">FLYWCH-type domain-containing protein</fullName>
    </recommendedName>
</protein>
<dbReference type="OrthoDB" id="167578at2759"/>
<accession>A0A8S0ZPQ0</accession>
<evidence type="ECO:0000313" key="8">
    <source>
        <dbReference type="Proteomes" id="UP000494256"/>
    </source>
</evidence>
<gene>
    <name evidence="6" type="ORF">APLA_LOCUS13073</name>
    <name evidence="5" type="ORF">APLA_LOCUS6079</name>
</gene>
<dbReference type="EMBL" id="CADEBC010000485">
    <property type="protein sequence ID" value="CAB3235398.1"/>
    <property type="molecule type" value="Genomic_DNA"/>
</dbReference>
<feature type="domain" description="FLYWCH-type" evidence="4">
    <location>
        <begin position="75"/>
        <end position="131"/>
    </location>
</feature>
<keyword evidence="3" id="KW-0862">Zinc</keyword>
<comment type="caution">
    <text evidence="5">The sequence shown here is derived from an EMBL/GenBank/DDBJ whole genome shotgun (WGS) entry which is preliminary data.</text>
</comment>
<evidence type="ECO:0000259" key="4">
    <source>
        <dbReference type="Pfam" id="PF04500"/>
    </source>
</evidence>
<evidence type="ECO:0000256" key="2">
    <source>
        <dbReference type="ARBA" id="ARBA00022771"/>
    </source>
</evidence>
<evidence type="ECO:0000256" key="3">
    <source>
        <dbReference type="ARBA" id="ARBA00022833"/>
    </source>
</evidence>
<reference evidence="7 8" key="1">
    <citation type="submission" date="2020-04" db="EMBL/GenBank/DDBJ databases">
        <authorList>
            <person name="Wallbank WR R."/>
            <person name="Pardo Diaz C."/>
            <person name="Kozak K."/>
            <person name="Martin S."/>
            <person name="Jiggins C."/>
            <person name="Moest M."/>
            <person name="Warren A I."/>
            <person name="Byers J.R.P. K."/>
            <person name="Montejo-Kovacevich G."/>
            <person name="Yen C E."/>
        </authorList>
    </citation>
    <scope>NUCLEOTIDE SEQUENCE [LARGE SCALE GENOMIC DNA]</scope>
</reference>
<name>A0A8S0ZPQ0_ARCPL</name>
<dbReference type="InterPro" id="IPR007588">
    <property type="entry name" value="Znf_FLYWCH"/>
</dbReference>
<proteinExistence type="predicted"/>
<keyword evidence="1" id="KW-0479">Metal-binding</keyword>
<dbReference type="AlphaFoldDB" id="A0A8S0ZPQ0"/>
<dbReference type="Proteomes" id="UP000494256">
    <property type="component" value="Unassembled WGS sequence"/>
</dbReference>
<evidence type="ECO:0000256" key="1">
    <source>
        <dbReference type="ARBA" id="ARBA00022723"/>
    </source>
</evidence>
<dbReference type="Pfam" id="PF04500">
    <property type="entry name" value="FLYWCH"/>
    <property type="match status" value="4"/>
</dbReference>
<dbReference type="EMBL" id="CADEBD010000348">
    <property type="protein sequence ID" value="CAB3250363.1"/>
    <property type="molecule type" value="Genomic_DNA"/>
</dbReference>
<evidence type="ECO:0000313" key="6">
    <source>
        <dbReference type="EMBL" id="CAB3250363.1"/>
    </source>
</evidence>